<dbReference type="HOGENOM" id="CLU_119119_1_0_1"/>
<dbReference type="OrthoDB" id="3814701at2759"/>
<comment type="caution">
    <text evidence="1">The sequence shown here is derived from an EMBL/GenBank/DDBJ whole genome shotgun (WGS) entry which is preliminary data.</text>
</comment>
<dbReference type="SUPFAM" id="SSF54427">
    <property type="entry name" value="NTF2-like"/>
    <property type="match status" value="1"/>
</dbReference>
<dbReference type="Gene3D" id="3.10.450.50">
    <property type="match status" value="1"/>
</dbReference>
<sequence>MSTPVQIVEKLLSNMTNDDVVASLVAPDATYVSLNHSNPDLKKIMPWCGTWQNAGPSAFINTFTGVAHFWDNEGSKTDAIFGSGENVAAFGRMTLRSKTLGIAKTVPFSVWCVVKNDKITFMQFMEDTFDTAATFRSGGAWTFRANPDTNEEFSI</sequence>
<gene>
    <name evidence="1" type="ORF">X797_002896</name>
</gene>
<evidence type="ECO:0000313" key="2">
    <source>
        <dbReference type="Proteomes" id="UP000030151"/>
    </source>
</evidence>
<protein>
    <submittedName>
        <fullName evidence="1">SnoaL-like domain protein</fullName>
    </submittedName>
</protein>
<dbReference type="AlphaFoldDB" id="A0A0A1V6K7"/>
<dbReference type="Proteomes" id="UP000030151">
    <property type="component" value="Unassembled WGS sequence"/>
</dbReference>
<evidence type="ECO:0000313" key="1">
    <source>
        <dbReference type="EMBL" id="EXV05208.1"/>
    </source>
</evidence>
<proteinExistence type="predicted"/>
<dbReference type="eggNOG" id="ENOG502SP3J">
    <property type="taxonomic scope" value="Eukaryota"/>
</dbReference>
<organism evidence="1 2">
    <name type="scientific">Metarhizium robertsii</name>
    <dbReference type="NCBI Taxonomy" id="568076"/>
    <lineage>
        <taxon>Eukaryota</taxon>
        <taxon>Fungi</taxon>
        <taxon>Dikarya</taxon>
        <taxon>Ascomycota</taxon>
        <taxon>Pezizomycotina</taxon>
        <taxon>Sordariomycetes</taxon>
        <taxon>Hypocreomycetidae</taxon>
        <taxon>Hypocreales</taxon>
        <taxon>Clavicipitaceae</taxon>
        <taxon>Metarhizium</taxon>
    </lineage>
</organism>
<reference evidence="1 2" key="1">
    <citation type="submission" date="2014-02" db="EMBL/GenBank/DDBJ databases">
        <title>The genome sequence of the entomopathogenic fungus Metarhizium robertsii ARSEF 2575.</title>
        <authorList>
            <person name="Giuliano Garisto Donzelli B."/>
            <person name="Roe B.A."/>
            <person name="Macmil S.L."/>
            <person name="Krasnoff S.B."/>
            <person name="Gibson D.M."/>
        </authorList>
    </citation>
    <scope>NUCLEOTIDE SEQUENCE [LARGE SCALE GENOMIC DNA]</scope>
    <source>
        <strain evidence="1 2">ARSEF 2575</strain>
    </source>
</reference>
<dbReference type="InterPro" id="IPR032710">
    <property type="entry name" value="NTF2-like_dom_sf"/>
</dbReference>
<name>A0A0A1V6K7_9HYPO</name>
<accession>A0A0A1V6K7</accession>
<dbReference type="EMBL" id="JELW01000002">
    <property type="protein sequence ID" value="EXV05208.1"/>
    <property type="molecule type" value="Genomic_DNA"/>
</dbReference>